<accession>A0A1F5L549</accession>
<evidence type="ECO:0000313" key="3">
    <source>
        <dbReference type="Proteomes" id="UP000177622"/>
    </source>
</evidence>
<feature type="compositionally biased region" description="Low complexity" evidence="1">
    <location>
        <begin position="40"/>
        <end position="54"/>
    </location>
</feature>
<gene>
    <name evidence="2" type="ORF">PENARI_c029G08463</name>
</gene>
<protein>
    <submittedName>
        <fullName evidence="2">Uncharacterized protein</fullName>
    </submittedName>
</protein>
<organism evidence="2 3">
    <name type="scientific">Penicillium arizonense</name>
    <dbReference type="NCBI Taxonomy" id="1835702"/>
    <lineage>
        <taxon>Eukaryota</taxon>
        <taxon>Fungi</taxon>
        <taxon>Dikarya</taxon>
        <taxon>Ascomycota</taxon>
        <taxon>Pezizomycotina</taxon>
        <taxon>Eurotiomycetes</taxon>
        <taxon>Eurotiomycetidae</taxon>
        <taxon>Eurotiales</taxon>
        <taxon>Aspergillaceae</taxon>
        <taxon>Penicillium</taxon>
    </lineage>
</organism>
<comment type="caution">
    <text evidence="2">The sequence shown here is derived from an EMBL/GenBank/DDBJ whole genome shotgun (WGS) entry which is preliminary data.</text>
</comment>
<dbReference type="EMBL" id="LXJU01000029">
    <property type="protein sequence ID" value="OGE48358.1"/>
    <property type="molecule type" value="Genomic_DNA"/>
</dbReference>
<keyword evidence="3" id="KW-1185">Reference proteome</keyword>
<proteinExistence type="predicted"/>
<evidence type="ECO:0000313" key="2">
    <source>
        <dbReference type="EMBL" id="OGE48358.1"/>
    </source>
</evidence>
<sequence length="81" mass="8581">MPSASLSLRVYSELVPEVEEDRRAAAKVDVANLATLASSTLAEDVSSGSSDASSPKPITKEATPIPTKSLIRRLLGYLFFG</sequence>
<name>A0A1F5L549_PENAI</name>
<feature type="region of interest" description="Disordered" evidence="1">
    <location>
        <begin position="40"/>
        <end position="64"/>
    </location>
</feature>
<reference evidence="2 3" key="1">
    <citation type="journal article" date="2016" name="Sci. Rep.">
        <title>Penicillium arizonense, a new, genome sequenced fungal species, reveals a high chemical diversity in secreted metabolites.</title>
        <authorList>
            <person name="Grijseels S."/>
            <person name="Nielsen J.C."/>
            <person name="Randelovic M."/>
            <person name="Nielsen J."/>
            <person name="Nielsen K.F."/>
            <person name="Workman M."/>
            <person name="Frisvad J.C."/>
        </authorList>
    </citation>
    <scope>NUCLEOTIDE SEQUENCE [LARGE SCALE GENOMIC DNA]</scope>
    <source>
        <strain evidence="2 3">CBS 141311</strain>
    </source>
</reference>
<evidence type="ECO:0000256" key="1">
    <source>
        <dbReference type="SAM" id="MobiDB-lite"/>
    </source>
</evidence>
<dbReference type="AlphaFoldDB" id="A0A1F5L549"/>
<dbReference type="RefSeq" id="XP_022483814.1">
    <property type="nucleotide sequence ID" value="XM_022636321.1"/>
</dbReference>
<dbReference type="Proteomes" id="UP000177622">
    <property type="component" value="Unassembled WGS sequence"/>
</dbReference>
<dbReference type="GeneID" id="34581055"/>